<proteinExistence type="predicted"/>
<gene>
    <name evidence="2" type="ORF">BC938DRAFT_478793</name>
</gene>
<feature type="domain" description="Transposase IS116/IS110/IS902 C-terminal" evidence="1">
    <location>
        <begin position="53"/>
        <end position="102"/>
    </location>
</feature>
<evidence type="ECO:0000313" key="3">
    <source>
        <dbReference type="Proteomes" id="UP000274822"/>
    </source>
</evidence>
<comment type="caution">
    <text evidence="2">The sequence shown here is derived from an EMBL/GenBank/DDBJ whole genome shotgun (WGS) entry which is preliminary data.</text>
</comment>
<dbReference type="InterPro" id="IPR003346">
    <property type="entry name" value="Transposase_20"/>
</dbReference>
<protein>
    <recommendedName>
        <fullName evidence="1">Transposase IS116/IS110/IS902 C-terminal domain-containing protein</fullName>
    </recommendedName>
</protein>
<accession>A0A433QMB0</accession>
<sequence length="118" mass="13450">MVGLLQPKKNSELWWGYCLAKFALKFSAMSNTYPYLTQAYYTFRNRNHLYPDEPLSTIPGIGPTRTSFRLPRGGDRDIETASQLVAYFLLDPTNNGSGNFAVQWCHGTKHTEDPILYP</sequence>
<dbReference type="AlphaFoldDB" id="A0A433QMB0"/>
<keyword evidence="3" id="KW-1185">Reference proteome</keyword>
<dbReference type="EMBL" id="RBNJ01003458">
    <property type="protein sequence ID" value="RUS30898.1"/>
    <property type="molecule type" value="Genomic_DNA"/>
</dbReference>
<dbReference type="Pfam" id="PF02371">
    <property type="entry name" value="Transposase_20"/>
    <property type="match status" value="1"/>
</dbReference>
<organism evidence="2 3">
    <name type="scientific">Jimgerdemannia flammicorona</name>
    <dbReference type="NCBI Taxonomy" id="994334"/>
    <lineage>
        <taxon>Eukaryota</taxon>
        <taxon>Fungi</taxon>
        <taxon>Fungi incertae sedis</taxon>
        <taxon>Mucoromycota</taxon>
        <taxon>Mucoromycotina</taxon>
        <taxon>Endogonomycetes</taxon>
        <taxon>Endogonales</taxon>
        <taxon>Endogonaceae</taxon>
        <taxon>Jimgerdemannia</taxon>
    </lineage>
</organism>
<dbReference type="GO" id="GO:0003677">
    <property type="term" value="F:DNA binding"/>
    <property type="evidence" value="ECO:0007669"/>
    <property type="project" value="InterPro"/>
</dbReference>
<dbReference type="GO" id="GO:0006313">
    <property type="term" value="P:DNA transposition"/>
    <property type="evidence" value="ECO:0007669"/>
    <property type="project" value="InterPro"/>
</dbReference>
<evidence type="ECO:0000259" key="1">
    <source>
        <dbReference type="Pfam" id="PF02371"/>
    </source>
</evidence>
<name>A0A433QMB0_9FUNG</name>
<reference evidence="2 3" key="1">
    <citation type="journal article" date="2018" name="New Phytol.">
        <title>Phylogenomics of Endogonaceae and evolution of mycorrhizas within Mucoromycota.</title>
        <authorList>
            <person name="Chang Y."/>
            <person name="Desiro A."/>
            <person name="Na H."/>
            <person name="Sandor L."/>
            <person name="Lipzen A."/>
            <person name="Clum A."/>
            <person name="Barry K."/>
            <person name="Grigoriev I.V."/>
            <person name="Martin F.M."/>
            <person name="Stajich J.E."/>
            <person name="Smith M.E."/>
            <person name="Bonito G."/>
            <person name="Spatafora J.W."/>
        </authorList>
    </citation>
    <scope>NUCLEOTIDE SEQUENCE [LARGE SCALE GENOMIC DNA]</scope>
    <source>
        <strain evidence="2 3">AD002</strain>
    </source>
</reference>
<dbReference type="Proteomes" id="UP000274822">
    <property type="component" value="Unassembled WGS sequence"/>
</dbReference>
<evidence type="ECO:0000313" key="2">
    <source>
        <dbReference type="EMBL" id="RUS30898.1"/>
    </source>
</evidence>
<dbReference type="GO" id="GO:0004803">
    <property type="term" value="F:transposase activity"/>
    <property type="evidence" value="ECO:0007669"/>
    <property type="project" value="InterPro"/>
</dbReference>